<accession>A0A166D5U1</accession>
<feature type="domain" description="Carboxymuconolactone decarboxylase-like" evidence="1">
    <location>
        <begin position="32"/>
        <end position="112"/>
    </location>
</feature>
<dbReference type="AlphaFoldDB" id="A0A166D5U1"/>
<dbReference type="InterPro" id="IPR029032">
    <property type="entry name" value="AhpD-like"/>
</dbReference>
<dbReference type="Pfam" id="PF02627">
    <property type="entry name" value="CMD"/>
    <property type="match status" value="1"/>
</dbReference>
<dbReference type="PANTHER" id="PTHR33930:SF2">
    <property type="entry name" value="BLR3452 PROTEIN"/>
    <property type="match status" value="1"/>
</dbReference>
<dbReference type="SUPFAM" id="SSF69118">
    <property type="entry name" value="AhpD-like"/>
    <property type="match status" value="1"/>
</dbReference>
<keyword evidence="3" id="KW-1185">Reference proteome</keyword>
<evidence type="ECO:0000313" key="3">
    <source>
        <dbReference type="Proteomes" id="UP000077275"/>
    </source>
</evidence>
<dbReference type="PANTHER" id="PTHR33930">
    <property type="entry name" value="ALKYL HYDROPEROXIDE REDUCTASE AHPD"/>
    <property type="match status" value="1"/>
</dbReference>
<organism evidence="2 3">
    <name type="scientific">Methanobrevibacter cuticularis</name>
    <dbReference type="NCBI Taxonomy" id="47311"/>
    <lineage>
        <taxon>Archaea</taxon>
        <taxon>Methanobacteriati</taxon>
        <taxon>Methanobacteriota</taxon>
        <taxon>Methanomada group</taxon>
        <taxon>Methanobacteria</taxon>
        <taxon>Methanobacteriales</taxon>
        <taxon>Methanobacteriaceae</taxon>
        <taxon>Methanobrevibacter</taxon>
    </lineage>
</organism>
<dbReference type="PATRIC" id="fig|47311.3.peg.1758"/>
<comment type="caution">
    <text evidence="2">The sequence shown here is derived from an EMBL/GenBank/DDBJ whole genome shotgun (WGS) entry which is preliminary data.</text>
</comment>
<protein>
    <submittedName>
        <fullName evidence="2">Carboxymuconolactone decarboxylase family protein</fullName>
    </submittedName>
</protein>
<evidence type="ECO:0000313" key="2">
    <source>
        <dbReference type="EMBL" id="KZX15235.1"/>
    </source>
</evidence>
<dbReference type="RefSeq" id="WP_245634973.1">
    <property type="nucleotide sequence ID" value="NZ_LWMW01000125.1"/>
</dbReference>
<gene>
    <name evidence="2" type="ORF">MBCUT_16140</name>
</gene>
<dbReference type="Proteomes" id="UP000077275">
    <property type="component" value="Unassembled WGS sequence"/>
</dbReference>
<dbReference type="EMBL" id="LWMW01000125">
    <property type="protein sequence ID" value="KZX15235.1"/>
    <property type="molecule type" value="Genomic_DNA"/>
</dbReference>
<proteinExistence type="predicted"/>
<reference evidence="2 3" key="1">
    <citation type="submission" date="2016-04" db="EMBL/GenBank/DDBJ databases">
        <title>Genome sequence of Methanobrevibacter cuticularis DSM 11139.</title>
        <authorList>
            <person name="Poehlein A."/>
            <person name="Seedorf H."/>
            <person name="Daniel R."/>
        </authorList>
    </citation>
    <scope>NUCLEOTIDE SEQUENCE [LARGE SCALE GENOMIC DNA]</scope>
    <source>
        <strain evidence="2 3">DSM 11139</strain>
    </source>
</reference>
<dbReference type="GO" id="GO:0051920">
    <property type="term" value="F:peroxiredoxin activity"/>
    <property type="evidence" value="ECO:0007669"/>
    <property type="project" value="InterPro"/>
</dbReference>
<sequence>MNHNLKEVKKGDGNMEDKPKLYKNIRDRFEEYGDVLAELGKISSEEGPIDKKTSHLIKLSAAAAIRSEGAVHSHAKRALAAGASEDEIYHSLILITSTIGFPTVAAAISWVDDIVYSKKG</sequence>
<dbReference type="STRING" id="47311.MBCUT_16140"/>
<dbReference type="Gene3D" id="1.20.1290.10">
    <property type="entry name" value="AhpD-like"/>
    <property type="match status" value="1"/>
</dbReference>
<dbReference type="InterPro" id="IPR003779">
    <property type="entry name" value="CMD-like"/>
</dbReference>
<name>A0A166D5U1_9EURY</name>
<evidence type="ECO:0000259" key="1">
    <source>
        <dbReference type="Pfam" id="PF02627"/>
    </source>
</evidence>